<name>A0ACC3SM88_9PEZI</name>
<organism evidence="1 2">
    <name type="scientific">Zalaria obscura</name>
    <dbReference type="NCBI Taxonomy" id="2024903"/>
    <lineage>
        <taxon>Eukaryota</taxon>
        <taxon>Fungi</taxon>
        <taxon>Dikarya</taxon>
        <taxon>Ascomycota</taxon>
        <taxon>Pezizomycotina</taxon>
        <taxon>Dothideomycetes</taxon>
        <taxon>Dothideomycetidae</taxon>
        <taxon>Dothideales</taxon>
        <taxon>Zalariaceae</taxon>
        <taxon>Zalaria</taxon>
    </lineage>
</organism>
<accession>A0ACC3SM88</accession>
<dbReference type="EMBL" id="JAMKPW020000004">
    <property type="protein sequence ID" value="KAK8219385.1"/>
    <property type="molecule type" value="Genomic_DNA"/>
</dbReference>
<dbReference type="EC" id="2.4.1.258" evidence="1"/>
<comment type="caution">
    <text evidence="1">The sequence shown here is derived from an EMBL/GenBank/DDBJ whole genome shotgun (WGS) entry which is preliminary data.</text>
</comment>
<evidence type="ECO:0000313" key="1">
    <source>
        <dbReference type="EMBL" id="KAK8219385.1"/>
    </source>
</evidence>
<keyword evidence="2" id="KW-1185">Reference proteome</keyword>
<proteinExistence type="predicted"/>
<sequence>MDIIKQCLGIARDPRHTKWICPLLLLADAALCAIIVWKIPYTEIDWTAYMEQVQQYVAGERNYSKIYGGTGPLVYPAAHVYIYRILYHLTDHGRDIALAQYIFGVLYLLTLAIVMACYRQAKVPPYVFPMLILSKRLHSIFVLRLFNDCFAVFFFFAAIYCFQRRLFTAGSMLYSAGLGVKMSLLLALPAVGMVLLQAIGAPSALRKAGLMGQIQVLLAWPFSIVNARAYLSRAFEFTRQFLFKWTVNWRFVGEDVFLSRPFSLSLLAAHIFVLALFAANRWLKPSQQSLPQVVKSIFSPPPPATQAAISARVTPRFILTTILSANAIGMLCARSLHYQFFSWIAWATPFLLWRAGFHPILQYALWAAQEYAWNVYPSTDSSSMIVVSVLAITVAGVWIRTGNEIGRAQEPKVQHVK</sequence>
<dbReference type="Proteomes" id="UP001320706">
    <property type="component" value="Unassembled WGS sequence"/>
</dbReference>
<keyword evidence="1" id="KW-0328">Glycosyltransferase</keyword>
<protein>
    <submittedName>
        <fullName evidence="1">Dolichyl-P-Man:Man(5)GlcNAc(2)-PP-dolichol alpha-1,3-mannosyltransferase</fullName>
        <ecNumber evidence="1">2.4.1.258</ecNumber>
    </submittedName>
</protein>
<evidence type="ECO:0000313" key="2">
    <source>
        <dbReference type="Proteomes" id="UP001320706"/>
    </source>
</evidence>
<gene>
    <name evidence="1" type="primary">ALG3</name>
    <name evidence="1" type="ORF">M8818_001120</name>
</gene>
<keyword evidence="1" id="KW-0808">Transferase</keyword>
<reference evidence="1" key="1">
    <citation type="submission" date="2024-02" db="EMBL/GenBank/DDBJ databases">
        <title>Metagenome Assembled Genome of Zalaria obscura JY119.</title>
        <authorList>
            <person name="Vighnesh L."/>
            <person name="Jagadeeshwari U."/>
            <person name="Venkata Ramana C."/>
            <person name="Sasikala C."/>
        </authorList>
    </citation>
    <scope>NUCLEOTIDE SEQUENCE</scope>
    <source>
        <strain evidence="1">JY119</strain>
    </source>
</reference>